<gene>
    <name evidence="7" type="ORF">WJX84_009590</name>
</gene>
<feature type="transmembrane region" description="Helical" evidence="6">
    <location>
        <begin position="468"/>
        <end position="491"/>
    </location>
</feature>
<reference evidence="7 8" key="1">
    <citation type="journal article" date="2024" name="Nat. Commun.">
        <title>Phylogenomics reveals the evolutionary origins of lichenization in chlorophyte algae.</title>
        <authorList>
            <person name="Puginier C."/>
            <person name="Libourel C."/>
            <person name="Otte J."/>
            <person name="Skaloud P."/>
            <person name="Haon M."/>
            <person name="Grisel S."/>
            <person name="Petersen M."/>
            <person name="Berrin J.G."/>
            <person name="Delaux P.M."/>
            <person name="Dal Grande F."/>
            <person name="Keller J."/>
        </authorList>
    </citation>
    <scope>NUCLEOTIDE SEQUENCE [LARGE SCALE GENOMIC DNA]</scope>
    <source>
        <strain evidence="7 8">SAG 2523</strain>
    </source>
</reference>
<dbReference type="InterPro" id="IPR001258">
    <property type="entry name" value="NHL_repeat"/>
</dbReference>
<evidence type="ECO:0000313" key="7">
    <source>
        <dbReference type="EMBL" id="KAK9848575.1"/>
    </source>
</evidence>
<keyword evidence="3" id="KW-0325">Glycoprotein</keyword>
<feature type="compositionally biased region" description="Acidic residues" evidence="5">
    <location>
        <begin position="245"/>
        <end position="267"/>
    </location>
</feature>
<dbReference type="EMBL" id="JALJOV010001389">
    <property type="protein sequence ID" value="KAK9848575.1"/>
    <property type="molecule type" value="Genomic_DNA"/>
</dbReference>
<dbReference type="SUPFAM" id="SSF63829">
    <property type="entry name" value="Calcium-dependent phosphotriesterase"/>
    <property type="match status" value="1"/>
</dbReference>
<feature type="compositionally biased region" description="Basic and acidic residues" evidence="5">
    <location>
        <begin position="335"/>
        <end position="347"/>
    </location>
</feature>
<name>A0AAW1SM33_9CHLO</name>
<sequence length="511" mass="56120">MDATGIHSHEMVALARDGSIYVADGYCNSRVVHFSSDGQHLGNIELPADKGRLSVPHKLVIDDCRDSLYVADRESSKVHAFRLSDGSLQGTWDVAAAGKPYSLAQGPYGTLFALCWQTPPSNGPVKAVQLSESIGGSLDQVWDLPGVEVPHDLEVVAAPVWAGAGRQRPVALMVTETRMQDSRLLKFILLPDGVSLPEEPQLPQRAQQREIDEYAADSLGDEDMKRPRARPDPTGDFTGTRSAEAFEDFETQPGSEDDFSSGIEDEGFTSGDMSAEARHDFAAESMEEERFEERGPRDDIPGGRMAEEDLLEEGPRGMASAGTEGGVEAELEAEMEQREEAEWRAEEREEMGEPQYDEGDFSGGASEAQAELRREEDVADRQPVFEGETNSDGRDLELAEAERLVMDAELGEQARLEAEERSAEGRPQEMTFEESIAAKSEQQEVPTMHGDLDEPQVIQQDHMSLGAAVGQMFIIGMPFAIAFASVALYLWRRLGDLKPIPRRLPTSDSGF</sequence>
<organism evidence="7 8">
    <name type="scientific">Apatococcus fuscideae</name>
    <dbReference type="NCBI Taxonomy" id="2026836"/>
    <lineage>
        <taxon>Eukaryota</taxon>
        <taxon>Viridiplantae</taxon>
        <taxon>Chlorophyta</taxon>
        <taxon>core chlorophytes</taxon>
        <taxon>Trebouxiophyceae</taxon>
        <taxon>Chlorellales</taxon>
        <taxon>Chlorellaceae</taxon>
        <taxon>Apatococcus</taxon>
    </lineage>
</organism>
<dbReference type="PROSITE" id="PS51125">
    <property type="entry name" value="NHL"/>
    <property type="match status" value="1"/>
</dbReference>
<evidence type="ECO:0000256" key="3">
    <source>
        <dbReference type="ARBA" id="ARBA00023180"/>
    </source>
</evidence>
<comment type="caution">
    <text evidence="7">The sequence shown here is derived from an EMBL/GenBank/DDBJ whole genome shotgun (WGS) entry which is preliminary data.</text>
</comment>
<keyword evidence="1" id="KW-0732">Signal</keyword>
<feature type="compositionally biased region" description="Acidic residues" evidence="5">
    <location>
        <begin position="348"/>
        <end position="360"/>
    </location>
</feature>
<feature type="region of interest" description="Disordered" evidence="5">
    <location>
        <begin position="285"/>
        <end position="304"/>
    </location>
</feature>
<feature type="region of interest" description="Disordered" evidence="5">
    <location>
        <begin position="216"/>
        <end position="271"/>
    </location>
</feature>
<dbReference type="InterPro" id="IPR011042">
    <property type="entry name" value="6-blade_b-propeller_TolB-like"/>
</dbReference>
<dbReference type="Gene3D" id="2.120.10.30">
    <property type="entry name" value="TolB, C-terminal domain"/>
    <property type="match status" value="1"/>
</dbReference>
<feature type="repeat" description="NHL" evidence="4">
    <location>
        <begin position="12"/>
        <end position="37"/>
    </location>
</feature>
<evidence type="ECO:0000256" key="5">
    <source>
        <dbReference type="SAM" id="MobiDB-lite"/>
    </source>
</evidence>
<feature type="compositionally biased region" description="Basic and acidic residues" evidence="5">
    <location>
        <begin position="222"/>
        <end position="233"/>
    </location>
</feature>
<feature type="region of interest" description="Disordered" evidence="5">
    <location>
        <begin position="313"/>
        <end position="394"/>
    </location>
</feature>
<keyword evidence="6" id="KW-0472">Membrane</keyword>
<feature type="compositionally biased region" description="Basic and acidic residues" evidence="5">
    <location>
        <begin position="370"/>
        <end position="380"/>
    </location>
</feature>
<dbReference type="AlphaFoldDB" id="A0AAW1SM33"/>
<evidence type="ECO:0000313" key="8">
    <source>
        <dbReference type="Proteomes" id="UP001485043"/>
    </source>
</evidence>
<evidence type="ECO:0000256" key="1">
    <source>
        <dbReference type="ARBA" id="ARBA00022729"/>
    </source>
</evidence>
<dbReference type="PANTHER" id="PTHR10680">
    <property type="entry name" value="PEPTIDYL-GLYCINE ALPHA-AMIDATING MONOOXYGENASE"/>
    <property type="match status" value="1"/>
</dbReference>
<evidence type="ECO:0000256" key="6">
    <source>
        <dbReference type="SAM" id="Phobius"/>
    </source>
</evidence>
<evidence type="ECO:0000256" key="2">
    <source>
        <dbReference type="ARBA" id="ARBA00022737"/>
    </source>
</evidence>
<keyword evidence="6" id="KW-1133">Transmembrane helix</keyword>
<dbReference type="Proteomes" id="UP001485043">
    <property type="component" value="Unassembled WGS sequence"/>
</dbReference>
<keyword evidence="2" id="KW-0677">Repeat</keyword>
<keyword evidence="8" id="KW-1185">Reference proteome</keyword>
<protein>
    <submittedName>
        <fullName evidence="7">Uncharacterized protein</fullName>
    </submittedName>
</protein>
<keyword evidence="6" id="KW-0812">Transmembrane</keyword>
<proteinExistence type="predicted"/>
<feature type="compositionally biased region" description="Basic and acidic residues" evidence="5">
    <location>
        <begin position="291"/>
        <end position="304"/>
    </location>
</feature>
<evidence type="ECO:0000256" key="4">
    <source>
        <dbReference type="PROSITE-ProRule" id="PRU00504"/>
    </source>
</evidence>
<accession>A0AAW1SM33</accession>